<dbReference type="EMBL" id="RXYK01000001">
    <property type="protein sequence ID" value="RTY39936.1"/>
    <property type="molecule type" value="Genomic_DNA"/>
</dbReference>
<dbReference type="PANTHER" id="PTHR43272:SF33">
    <property type="entry name" value="AMP-BINDING DOMAIN-CONTAINING PROTEIN-RELATED"/>
    <property type="match status" value="1"/>
</dbReference>
<keyword evidence="1" id="KW-0547">Nucleotide-binding</keyword>
<dbReference type="GO" id="GO:0004467">
    <property type="term" value="F:long-chain fatty acid-CoA ligase activity"/>
    <property type="evidence" value="ECO:0007669"/>
    <property type="project" value="UniProtKB-EC"/>
</dbReference>
<name>A0A3S0P0P1_CHLPH</name>
<dbReference type="CDD" id="cd05907">
    <property type="entry name" value="VL_LC_FACS_like"/>
    <property type="match status" value="1"/>
</dbReference>
<comment type="caution">
    <text evidence="5">The sequence shown here is derived from an EMBL/GenBank/DDBJ whole genome shotgun (WGS) entry which is preliminary data.</text>
</comment>
<protein>
    <submittedName>
        <fullName evidence="5">Long-chain fatty acid--CoA ligase</fullName>
    </submittedName>
</protein>
<gene>
    <name evidence="5" type="ORF">EKD02_00630</name>
</gene>
<accession>A0A3S0P0P1</accession>
<dbReference type="Pfam" id="PF00501">
    <property type="entry name" value="AMP-binding"/>
    <property type="match status" value="1"/>
</dbReference>
<evidence type="ECO:0000259" key="4">
    <source>
        <dbReference type="Pfam" id="PF00501"/>
    </source>
</evidence>
<proteinExistence type="predicted"/>
<dbReference type="Proteomes" id="UP000279908">
    <property type="component" value="Unassembled WGS sequence"/>
</dbReference>
<keyword evidence="5" id="KW-0436">Ligase</keyword>
<dbReference type="GO" id="GO:0005524">
    <property type="term" value="F:ATP binding"/>
    <property type="evidence" value="ECO:0007669"/>
    <property type="project" value="UniProtKB-KW"/>
</dbReference>
<sequence>MGLINPDFQTLPELFSSVFSHYRGKTKKFPFAHKLNGIYEPITYEDFHEDVQNFTAYLKENGIEPGDRVAILSENRPGWYLSDMSILSLGAIDVPLYPSLPPNQIEYILQNSEAKAIIVSNMLQLGKILSIWQNLPELMQIIVLNRLEEKIEDVTDLNSCKIEGKKILQAKPRLLEGINISPDDTATLIYTSGTTGLPKGVMLTHRNICENVKSCSDLITLDETDCSLSFLPLSHAYERTGGYYLLFGCGAAIYLAESIETVSLNIAEAKPTIIFTVPRLFDRIRANMQKQIATESQLKQRIFSFALSTGEQYNRQMAKKGSVSLALKAAHALSRKLVYKKILAKFGGRLRYFVSGGAALPKETGEYFSSLGITILEGYGLTETSPITNVNRPEKVKFGTVGPTVRNVEIRIADDGEILFKGPNIMKGYWKDVEATAEVIKDGWFHTGDIGRLDDDGYLTITDRKKHIIVTSGGKNIAPLPIEHLIAESPFVEQVIVIGEKRPFLIALIIPDFEKLREFAVTAGIGDATEKELLENKAVSQIYEKLLRSISRKLATHEKVRKFLLVAEPFTLENGLMTPTLKIKRKTITEQYDKEIEAVYNELNMVYNTE</sequence>
<dbReference type="InterPro" id="IPR042099">
    <property type="entry name" value="ANL_N_sf"/>
</dbReference>
<reference evidence="5 6" key="1">
    <citation type="submission" date="2018-12" db="EMBL/GenBank/DDBJ databases">
        <authorList>
            <person name="Lunina O.N."/>
            <person name="Grouzdev D.S."/>
            <person name="Gorlenko V.M."/>
            <person name="Savvichev A.S."/>
        </authorList>
    </citation>
    <scope>NUCLEOTIDE SEQUENCE [LARGE SCALE GENOMIC DNA]</scope>
    <source>
        <strain evidence="5 6">BrKhr-17</strain>
    </source>
</reference>
<dbReference type="PROSITE" id="PS00455">
    <property type="entry name" value="AMP_BINDING"/>
    <property type="match status" value="1"/>
</dbReference>
<evidence type="ECO:0000256" key="3">
    <source>
        <dbReference type="ARBA" id="ARBA00024484"/>
    </source>
</evidence>
<dbReference type="RefSeq" id="WP_011890169.1">
    <property type="nucleotide sequence ID" value="NZ_RXYK01000001.1"/>
</dbReference>
<keyword evidence="2" id="KW-0067">ATP-binding</keyword>
<comment type="catalytic activity">
    <reaction evidence="3">
        <text>a long-chain fatty acid + ATP + CoA = a long-chain fatty acyl-CoA + AMP + diphosphate</text>
        <dbReference type="Rhea" id="RHEA:15421"/>
        <dbReference type="ChEBI" id="CHEBI:30616"/>
        <dbReference type="ChEBI" id="CHEBI:33019"/>
        <dbReference type="ChEBI" id="CHEBI:57287"/>
        <dbReference type="ChEBI" id="CHEBI:57560"/>
        <dbReference type="ChEBI" id="CHEBI:83139"/>
        <dbReference type="ChEBI" id="CHEBI:456215"/>
        <dbReference type="EC" id="6.2.1.3"/>
    </reaction>
    <physiologicalReaction direction="left-to-right" evidence="3">
        <dbReference type="Rhea" id="RHEA:15422"/>
    </physiologicalReaction>
</comment>
<dbReference type="SUPFAM" id="SSF56801">
    <property type="entry name" value="Acetyl-CoA synthetase-like"/>
    <property type="match status" value="1"/>
</dbReference>
<feature type="domain" description="AMP-dependent synthetase/ligase" evidence="4">
    <location>
        <begin position="35"/>
        <end position="430"/>
    </location>
</feature>
<dbReference type="OMA" id="KCPIVEH"/>
<dbReference type="InterPro" id="IPR045851">
    <property type="entry name" value="AMP-bd_C_sf"/>
</dbReference>
<dbReference type="AlphaFoldDB" id="A0A3S0P0P1"/>
<dbReference type="InterPro" id="IPR020845">
    <property type="entry name" value="AMP-binding_CS"/>
</dbReference>
<dbReference type="Pfam" id="PF23562">
    <property type="entry name" value="AMP-binding_C_3"/>
    <property type="match status" value="1"/>
</dbReference>
<dbReference type="Gene3D" id="3.30.300.30">
    <property type="match status" value="1"/>
</dbReference>
<evidence type="ECO:0000313" key="5">
    <source>
        <dbReference type="EMBL" id="RTY39936.1"/>
    </source>
</evidence>
<evidence type="ECO:0000256" key="2">
    <source>
        <dbReference type="ARBA" id="ARBA00022840"/>
    </source>
</evidence>
<evidence type="ECO:0000256" key="1">
    <source>
        <dbReference type="ARBA" id="ARBA00022741"/>
    </source>
</evidence>
<dbReference type="PANTHER" id="PTHR43272">
    <property type="entry name" value="LONG-CHAIN-FATTY-ACID--COA LIGASE"/>
    <property type="match status" value="1"/>
</dbReference>
<evidence type="ECO:0000313" key="6">
    <source>
        <dbReference type="Proteomes" id="UP000279908"/>
    </source>
</evidence>
<dbReference type="InterPro" id="IPR000873">
    <property type="entry name" value="AMP-dep_synth/lig_dom"/>
</dbReference>
<dbReference type="Gene3D" id="3.40.50.12780">
    <property type="entry name" value="N-terminal domain of ligase-like"/>
    <property type="match status" value="1"/>
</dbReference>
<dbReference type="GO" id="GO:0016020">
    <property type="term" value="C:membrane"/>
    <property type="evidence" value="ECO:0007669"/>
    <property type="project" value="TreeGrafter"/>
</dbReference>
<organism evidence="5 6">
    <name type="scientific">Chlorobium phaeovibrioides</name>
    <dbReference type="NCBI Taxonomy" id="1094"/>
    <lineage>
        <taxon>Bacteria</taxon>
        <taxon>Pseudomonadati</taxon>
        <taxon>Chlorobiota</taxon>
        <taxon>Chlorobiia</taxon>
        <taxon>Chlorobiales</taxon>
        <taxon>Chlorobiaceae</taxon>
        <taxon>Chlorobium/Pelodictyon group</taxon>
        <taxon>Chlorobium</taxon>
    </lineage>
</organism>